<comment type="caution">
    <text evidence="1">The sequence shown here is derived from an EMBL/GenBank/DDBJ whole genome shotgun (WGS) entry which is preliminary data.</text>
</comment>
<accession>A0A852TUD1</accession>
<dbReference type="EMBL" id="JACCCC010000001">
    <property type="protein sequence ID" value="NYE47271.1"/>
    <property type="molecule type" value="Genomic_DNA"/>
</dbReference>
<reference evidence="1 2" key="1">
    <citation type="submission" date="2020-07" db="EMBL/GenBank/DDBJ databases">
        <title>Sequencing the genomes of 1000 actinobacteria strains.</title>
        <authorList>
            <person name="Klenk H.-P."/>
        </authorList>
    </citation>
    <scope>NUCLEOTIDE SEQUENCE [LARGE SCALE GENOMIC DNA]</scope>
    <source>
        <strain evidence="1 2">CXB654</strain>
    </source>
</reference>
<protein>
    <submittedName>
        <fullName evidence="1">Uncharacterized protein</fullName>
    </submittedName>
</protein>
<keyword evidence="2" id="KW-1185">Reference proteome</keyword>
<evidence type="ECO:0000313" key="2">
    <source>
        <dbReference type="Proteomes" id="UP000589036"/>
    </source>
</evidence>
<dbReference type="AlphaFoldDB" id="A0A852TUD1"/>
<sequence>MSERIDWDDLDDDQLLALATEMIAEEPMRPELVALFAAILGAGPSEHADEQAGRGDD</sequence>
<organism evidence="1 2">
    <name type="scientific">Spinactinospora alkalitolerans</name>
    <dbReference type="NCBI Taxonomy" id="687207"/>
    <lineage>
        <taxon>Bacteria</taxon>
        <taxon>Bacillati</taxon>
        <taxon>Actinomycetota</taxon>
        <taxon>Actinomycetes</taxon>
        <taxon>Streptosporangiales</taxon>
        <taxon>Nocardiopsidaceae</taxon>
        <taxon>Spinactinospora</taxon>
    </lineage>
</organism>
<proteinExistence type="predicted"/>
<dbReference type="RefSeq" id="WP_179643253.1">
    <property type="nucleotide sequence ID" value="NZ_BAAAYY010000026.1"/>
</dbReference>
<evidence type="ECO:0000313" key="1">
    <source>
        <dbReference type="EMBL" id="NYE47271.1"/>
    </source>
</evidence>
<gene>
    <name evidence="1" type="ORF">HDA32_002391</name>
</gene>
<name>A0A852TUD1_9ACTN</name>
<dbReference type="Proteomes" id="UP000589036">
    <property type="component" value="Unassembled WGS sequence"/>
</dbReference>